<comment type="caution">
    <text evidence="1">The sequence shown here is derived from an EMBL/GenBank/DDBJ whole genome shotgun (WGS) entry which is preliminary data.</text>
</comment>
<dbReference type="eggNOG" id="COG3221">
    <property type="taxonomic scope" value="Bacteria"/>
</dbReference>
<dbReference type="RefSeq" id="WP_037405623.1">
    <property type="nucleotide sequence ID" value="NZ_JFZV01000003.1"/>
</dbReference>
<name>A0A066TTL7_9NEIS</name>
<dbReference type="EMBL" id="JFZV01000003">
    <property type="protein sequence ID" value="KDN15209.1"/>
    <property type="molecule type" value="Genomic_DNA"/>
</dbReference>
<organism evidence="1 2">
    <name type="scientific">Snodgrassella communis</name>
    <dbReference type="NCBI Taxonomy" id="2946699"/>
    <lineage>
        <taxon>Bacteria</taxon>
        <taxon>Pseudomonadati</taxon>
        <taxon>Pseudomonadota</taxon>
        <taxon>Betaproteobacteria</taxon>
        <taxon>Neisseriales</taxon>
        <taxon>Neisseriaceae</taxon>
        <taxon>Snodgrassella</taxon>
    </lineage>
</organism>
<dbReference type="OrthoDB" id="34246at2"/>
<dbReference type="Proteomes" id="UP000027170">
    <property type="component" value="Unassembled WGS sequence"/>
</dbReference>
<evidence type="ECO:0000313" key="1">
    <source>
        <dbReference type="EMBL" id="KDN15209.1"/>
    </source>
</evidence>
<gene>
    <name evidence="1" type="ORF">SALWKB29_0835</name>
</gene>
<dbReference type="AlphaFoldDB" id="A0A066TTL7"/>
<protein>
    <recommendedName>
        <fullName evidence="3">Phosphate ABC transporter substrate-binding protein</fullName>
    </recommendedName>
</protein>
<evidence type="ECO:0008006" key="3">
    <source>
        <dbReference type="Google" id="ProtNLM"/>
    </source>
</evidence>
<reference evidence="1 2" key="1">
    <citation type="submission" date="2014-03" db="EMBL/GenBank/DDBJ databases">
        <title>The genomes of two eusocial bee gut symbionts.</title>
        <authorList>
            <person name="Kwong W.K."/>
            <person name="Engel P."/>
            <person name="Koch H."/>
            <person name="Moran N.A."/>
        </authorList>
    </citation>
    <scope>NUCLEOTIDE SEQUENCE [LARGE SCALE GENOMIC DNA]</scope>
    <source>
        <strain evidence="2">wkB29</strain>
    </source>
</reference>
<evidence type="ECO:0000313" key="2">
    <source>
        <dbReference type="Proteomes" id="UP000027170"/>
    </source>
</evidence>
<keyword evidence="2" id="KW-1185">Reference proteome</keyword>
<accession>A0A066TTL7</accession>
<dbReference type="SUPFAM" id="SSF53850">
    <property type="entry name" value="Periplasmic binding protein-like II"/>
    <property type="match status" value="1"/>
</dbReference>
<proteinExistence type="predicted"/>
<sequence>MTINFLIAPDFSPEFYAGWHFLNTRLQRLIDAPVHLSMATNAEEQWKAIDNDTVDIIYANPFDAAKLMRELGYLPVVHPVNRFDEMVISSSAESEIKSLQDIKPGMSVLCTENYDVKLIALRLLEAVDIEEKDLTWIGSESFSAVARRLIQGEGDIGLFMSSAYYKLTSLTRSRLNLLIESKINDLYHVVLLHPRHASMLETLQKAFSTMHETVAGEMLLEDIGLSEGFSILENEEVELLIDLIETLRD</sequence>
<dbReference type="Pfam" id="PF12974">
    <property type="entry name" value="Phosphonate-bd"/>
    <property type="match status" value="1"/>
</dbReference>